<keyword evidence="2" id="KW-1185">Reference proteome</keyword>
<reference evidence="1" key="2">
    <citation type="submission" date="2023-03" db="EMBL/GenBank/DDBJ databases">
        <authorList>
            <person name="Inwood S.N."/>
            <person name="Skelly J.G."/>
            <person name="Guhlin J."/>
            <person name="Harrop T.W.R."/>
            <person name="Goldson S.G."/>
            <person name="Dearden P.K."/>
        </authorList>
    </citation>
    <scope>NUCLEOTIDE SEQUENCE</scope>
    <source>
        <strain evidence="1">Irish</strain>
        <tissue evidence="1">Whole body</tissue>
    </source>
</reference>
<protein>
    <submittedName>
        <fullName evidence="1">Uncharacterized protein</fullName>
    </submittedName>
</protein>
<dbReference type="AlphaFoldDB" id="A0AA39C3H9"/>
<proteinExistence type="predicted"/>
<evidence type="ECO:0000313" key="1">
    <source>
        <dbReference type="EMBL" id="KAK0157182.1"/>
    </source>
</evidence>
<sequence length="280" mass="32383">MPKITGFYCQSQPNIQYMNDLPANVKQTSLLWNGNFIKNPTFSNDQVQLRSYSVDLYENLRKIWERCFNWNPSAVITVPCPDCGSYSYAIRSLTANHKIIHTEGFKALDQCEYFNQPRSQKCMNQFCKNWCSTIIEYANQVFIALDIRPNLNCTGLKCSLDDLPQSIQLKNQSYRLAGVIGYRSGHYIGYVRRRIIHWETYDDMVSSIGRNTSPSIKIEPHGVIYVLSAQKKRCNDAESNITSVKKCKKQQEQFEDSDLLIDSYVSDDSDSTSRDNWRNK</sequence>
<dbReference type="Proteomes" id="UP001168990">
    <property type="component" value="Unassembled WGS sequence"/>
</dbReference>
<dbReference type="EMBL" id="JAQQBS010001457">
    <property type="protein sequence ID" value="KAK0157182.1"/>
    <property type="molecule type" value="Genomic_DNA"/>
</dbReference>
<comment type="caution">
    <text evidence="1">The sequence shown here is derived from an EMBL/GenBank/DDBJ whole genome shotgun (WGS) entry which is preliminary data.</text>
</comment>
<name>A0AA39C3H9_9HYME</name>
<organism evidence="1 2">
    <name type="scientific">Microctonus aethiopoides</name>
    <dbReference type="NCBI Taxonomy" id="144406"/>
    <lineage>
        <taxon>Eukaryota</taxon>
        <taxon>Metazoa</taxon>
        <taxon>Ecdysozoa</taxon>
        <taxon>Arthropoda</taxon>
        <taxon>Hexapoda</taxon>
        <taxon>Insecta</taxon>
        <taxon>Pterygota</taxon>
        <taxon>Neoptera</taxon>
        <taxon>Endopterygota</taxon>
        <taxon>Hymenoptera</taxon>
        <taxon>Apocrita</taxon>
        <taxon>Ichneumonoidea</taxon>
        <taxon>Braconidae</taxon>
        <taxon>Euphorinae</taxon>
        <taxon>Microctonus</taxon>
    </lineage>
</organism>
<evidence type="ECO:0000313" key="2">
    <source>
        <dbReference type="Proteomes" id="UP001168990"/>
    </source>
</evidence>
<accession>A0AA39C3H9</accession>
<reference evidence="1" key="1">
    <citation type="journal article" date="2023" name="bioRxiv">
        <title>Scaffold-level genome assemblies of two parasitoid biocontrol wasps reveal the parthenogenesis mechanism and an associated novel virus.</title>
        <authorList>
            <person name="Inwood S."/>
            <person name="Skelly J."/>
            <person name="Guhlin J."/>
            <person name="Harrop T."/>
            <person name="Goldson S."/>
            <person name="Dearden P."/>
        </authorList>
    </citation>
    <scope>NUCLEOTIDE SEQUENCE</scope>
    <source>
        <strain evidence="1">Irish</strain>
        <tissue evidence="1">Whole body</tissue>
    </source>
</reference>
<gene>
    <name evidence="1" type="ORF">PV328_011775</name>
</gene>